<evidence type="ECO:0000313" key="2">
    <source>
        <dbReference type="Proteomes" id="UP000271098"/>
    </source>
</evidence>
<organism evidence="3">
    <name type="scientific">Gongylonema pulchrum</name>
    <dbReference type="NCBI Taxonomy" id="637853"/>
    <lineage>
        <taxon>Eukaryota</taxon>
        <taxon>Metazoa</taxon>
        <taxon>Ecdysozoa</taxon>
        <taxon>Nematoda</taxon>
        <taxon>Chromadorea</taxon>
        <taxon>Rhabditida</taxon>
        <taxon>Spirurina</taxon>
        <taxon>Spiruromorpha</taxon>
        <taxon>Spiruroidea</taxon>
        <taxon>Gongylonematidae</taxon>
        <taxon>Gongylonema</taxon>
    </lineage>
</organism>
<protein>
    <submittedName>
        <fullName evidence="1 3">Uncharacterized protein</fullName>
    </submittedName>
</protein>
<dbReference type="Proteomes" id="UP000271098">
    <property type="component" value="Unassembled WGS sequence"/>
</dbReference>
<dbReference type="WBParaSite" id="GPUH_0000085201-mRNA-1">
    <property type="protein sequence ID" value="GPUH_0000085201-mRNA-1"/>
    <property type="gene ID" value="GPUH_0000085201"/>
</dbReference>
<sequence>MQVHSDDFITDYSSNLGDQGQLLNEPKFAIVLVAFAYPNEAARLFGFVVPPIRSVDTDHFLDVGQFLFVALWDEVATFSIHSCGIFASRYLFHMFIRRHIGKLAEFDLAHRYLLLGRVDLTSHLDACIFPHLFSSVPDVLFIHRIVVCIAFLDIDDRSRCQDSTKQLVIFCMS</sequence>
<accession>A0A183CWL1</accession>
<dbReference type="EMBL" id="UYRT01000879">
    <property type="protein sequence ID" value="VDK28884.1"/>
    <property type="molecule type" value="Genomic_DNA"/>
</dbReference>
<reference evidence="3" key="1">
    <citation type="submission" date="2016-06" db="UniProtKB">
        <authorList>
            <consortium name="WormBaseParasite"/>
        </authorList>
    </citation>
    <scope>IDENTIFICATION</scope>
</reference>
<dbReference type="AlphaFoldDB" id="A0A183CWL1"/>
<proteinExistence type="predicted"/>
<keyword evidence="2" id="KW-1185">Reference proteome</keyword>
<evidence type="ECO:0000313" key="1">
    <source>
        <dbReference type="EMBL" id="VDK28884.1"/>
    </source>
</evidence>
<evidence type="ECO:0000313" key="3">
    <source>
        <dbReference type="WBParaSite" id="GPUH_0000085201-mRNA-1"/>
    </source>
</evidence>
<reference evidence="1 2" key="2">
    <citation type="submission" date="2018-11" db="EMBL/GenBank/DDBJ databases">
        <authorList>
            <consortium name="Pathogen Informatics"/>
        </authorList>
    </citation>
    <scope>NUCLEOTIDE SEQUENCE [LARGE SCALE GENOMIC DNA]</scope>
</reference>
<gene>
    <name evidence="1" type="ORF">GPUH_LOCUS852</name>
</gene>
<name>A0A183CWL1_9BILA</name>